<gene>
    <name evidence="16" type="ORF">AVDCRST_MAG68-838</name>
</gene>
<evidence type="ECO:0000256" key="13">
    <source>
        <dbReference type="SAM" id="Phobius"/>
    </source>
</evidence>
<dbReference type="PRINTS" id="PR00344">
    <property type="entry name" value="BCTRLSENSOR"/>
</dbReference>
<dbReference type="GO" id="GO:0000155">
    <property type="term" value="F:phosphorelay sensor kinase activity"/>
    <property type="evidence" value="ECO:0007669"/>
    <property type="project" value="InterPro"/>
</dbReference>
<dbReference type="Pfam" id="PF00512">
    <property type="entry name" value="HisKA"/>
    <property type="match status" value="1"/>
</dbReference>
<dbReference type="CDD" id="cd00075">
    <property type="entry name" value="HATPase"/>
    <property type="match status" value="1"/>
</dbReference>
<dbReference type="AlphaFoldDB" id="A0A6J4KKU6"/>
<keyword evidence="7" id="KW-0547">Nucleotide-binding</keyword>
<comment type="catalytic activity">
    <reaction evidence="1">
        <text>ATP + protein L-histidine = ADP + protein N-phospho-L-histidine.</text>
        <dbReference type="EC" id="2.7.13.3"/>
    </reaction>
</comment>
<keyword evidence="9" id="KW-0067">ATP-binding</keyword>
<feature type="transmembrane region" description="Helical" evidence="13">
    <location>
        <begin position="152"/>
        <end position="180"/>
    </location>
</feature>
<dbReference type="PANTHER" id="PTHR42878">
    <property type="entry name" value="TWO-COMPONENT HISTIDINE KINASE"/>
    <property type="match status" value="1"/>
</dbReference>
<keyword evidence="12 13" id="KW-0472">Membrane</keyword>
<evidence type="ECO:0000259" key="15">
    <source>
        <dbReference type="PROSITE" id="PS50112"/>
    </source>
</evidence>
<evidence type="ECO:0000256" key="8">
    <source>
        <dbReference type="ARBA" id="ARBA00022777"/>
    </source>
</evidence>
<dbReference type="Gene3D" id="3.30.450.20">
    <property type="entry name" value="PAS domain"/>
    <property type="match status" value="1"/>
</dbReference>
<evidence type="ECO:0000256" key="10">
    <source>
        <dbReference type="ARBA" id="ARBA00022989"/>
    </source>
</evidence>
<feature type="transmembrane region" description="Helical" evidence="13">
    <location>
        <begin position="192"/>
        <end position="212"/>
    </location>
</feature>
<feature type="transmembrane region" description="Helical" evidence="13">
    <location>
        <begin position="59"/>
        <end position="82"/>
    </location>
</feature>
<dbReference type="GO" id="GO:0005524">
    <property type="term" value="F:ATP binding"/>
    <property type="evidence" value="ECO:0007669"/>
    <property type="project" value="UniProtKB-KW"/>
</dbReference>
<dbReference type="InterPro" id="IPR036097">
    <property type="entry name" value="HisK_dim/P_sf"/>
</dbReference>
<protein>
    <recommendedName>
        <fullName evidence="3">histidine kinase</fullName>
        <ecNumber evidence="3">2.7.13.3</ecNumber>
    </recommendedName>
</protein>
<dbReference type="CDD" id="cd00082">
    <property type="entry name" value="HisKA"/>
    <property type="match status" value="1"/>
</dbReference>
<dbReference type="InterPro" id="IPR050351">
    <property type="entry name" value="BphY/WalK/GraS-like"/>
</dbReference>
<dbReference type="Pfam" id="PF25323">
    <property type="entry name" value="6TM_PilS"/>
    <property type="match status" value="1"/>
</dbReference>
<dbReference type="InterPro" id="IPR036890">
    <property type="entry name" value="HATPase_C_sf"/>
</dbReference>
<feature type="transmembrane region" description="Helical" evidence="13">
    <location>
        <begin position="88"/>
        <end position="109"/>
    </location>
</feature>
<dbReference type="InterPro" id="IPR035965">
    <property type="entry name" value="PAS-like_dom_sf"/>
</dbReference>
<dbReference type="GO" id="GO:0030295">
    <property type="term" value="F:protein kinase activator activity"/>
    <property type="evidence" value="ECO:0007669"/>
    <property type="project" value="TreeGrafter"/>
</dbReference>
<dbReference type="NCBIfam" id="TIGR00229">
    <property type="entry name" value="sensory_box"/>
    <property type="match status" value="1"/>
</dbReference>
<dbReference type="GO" id="GO:0016020">
    <property type="term" value="C:membrane"/>
    <property type="evidence" value="ECO:0007669"/>
    <property type="project" value="UniProtKB-SubCell"/>
</dbReference>
<keyword evidence="6 13" id="KW-0812">Transmembrane</keyword>
<dbReference type="CDD" id="cd00130">
    <property type="entry name" value="PAS"/>
    <property type="match status" value="1"/>
</dbReference>
<evidence type="ECO:0000256" key="2">
    <source>
        <dbReference type="ARBA" id="ARBA00004141"/>
    </source>
</evidence>
<dbReference type="PROSITE" id="PS50109">
    <property type="entry name" value="HIS_KIN"/>
    <property type="match status" value="1"/>
</dbReference>
<dbReference type="SMART" id="SM00387">
    <property type="entry name" value="HATPase_c"/>
    <property type="match status" value="1"/>
</dbReference>
<dbReference type="InterPro" id="IPR003661">
    <property type="entry name" value="HisK_dim/P_dom"/>
</dbReference>
<evidence type="ECO:0000259" key="14">
    <source>
        <dbReference type="PROSITE" id="PS50109"/>
    </source>
</evidence>
<accession>A0A6J4KKU6</accession>
<proteinExistence type="predicted"/>
<organism evidence="16">
    <name type="scientific">uncultured Gemmatimonadota bacterium</name>
    <dbReference type="NCBI Taxonomy" id="203437"/>
    <lineage>
        <taxon>Bacteria</taxon>
        <taxon>Pseudomonadati</taxon>
        <taxon>Gemmatimonadota</taxon>
        <taxon>environmental samples</taxon>
    </lineage>
</organism>
<sequence length="594" mass="64140">MCPARARRYYPVPARAAPRLTGPENGRIIRGAPLRTSDPRRMARQRRFTTGTLPEPRRLLAWVYMARMSVVSAIFVAAAWAWRDAPPGTTLAATLLFVTALLVTGGSLWYTHLARREPGSLYRYTQTVFDVFMVAVVVHLTGGKDSSFAPLFVLAIFSGAVLLPIVGGMLIAVLASVLYFGEIVWSAHALDAGVFIQIVIFASVALVTGYLGDRLRHTGTVLGEVETELRLLRLDTDDILASIHTGILTLNGHGHLVYMNPTAAELLGLPAHRFLGQPVLAALDEAAPGLGQLIESSLRNRAGVRRSQTGEGRDGMVLGVSTTVVERPDPEPPSVTAIFQDITGSRRMEALRRRAERLEAVAELSASLAHEIKNPLASIRSATEQLASDGIDPEDRGVLRNLVVRESDRLSRLLTEFIDFARVKLRASTPLVVGRILGHAVELVRPHPDSSGRTIRVEITPDAHEAEVRGDEDLLHRAFLNLVLNAAQWAGPGGTVLVESDVVESDLLSTALSTTRAVRVRVTDTGPGVPMGDVEHVFDPFFTLRPGGTGLGLALVQRAAEAHGGAVFVDEPRGEGWGATFTLYLPALDGNGEE</sequence>
<dbReference type="PANTHER" id="PTHR42878:SF7">
    <property type="entry name" value="SENSOR HISTIDINE KINASE GLRK"/>
    <property type="match status" value="1"/>
</dbReference>
<keyword evidence="11" id="KW-0902">Two-component regulatory system</keyword>
<dbReference type="SUPFAM" id="SSF55785">
    <property type="entry name" value="PYP-like sensor domain (PAS domain)"/>
    <property type="match status" value="1"/>
</dbReference>
<dbReference type="InterPro" id="IPR004358">
    <property type="entry name" value="Sig_transdc_His_kin-like_C"/>
</dbReference>
<dbReference type="SMART" id="SM00091">
    <property type="entry name" value="PAS"/>
    <property type="match status" value="1"/>
</dbReference>
<dbReference type="GO" id="GO:0007234">
    <property type="term" value="P:osmosensory signaling via phosphorelay pathway"/>
    <property type="evidence" value="ECO:0007669"/>
    <property type="project" value="TreeGrafter"/>
</dbReference>
<evidence type="ECO:0000256" key="6">
    <source>
        <dbReference type="ARBA" id="ARBA00022692"/>
    </source>
</evidence>
<evidence type="ECO:0000256" key="7">
    <source>
        <dbReference type="ARBA" id="ARBA00022741"/>
    </source>
</evidence>
<feature type="transmembrane region" description="Helical" evidence="13">
    <location>
        <begin position="121"/>
        <end position="140"/>
    </location>
</feature>
<evidence type="ECO:0000256" key="12">
    <source>
        <dbReference type="ARBA" id="ARBA00023136"/>
    </source>
</evidence>
<comment type="subcellular location">
    <subcellularLocation>
        <location evidence="2">Membrane</location>
        <topology evidence="2">Multi-pass membrane protein</topology>
    </subcellularLocation>
</comment>
<dbReference type="InterPro" id="IPR000014">
    <property type="entry name" value="PAS"/>
</dbReference>
<dbReference type="Pfam" id="PF02518">
    <property type="entry name" value="HATPase_c"/>
    <property type="match status" value="1"/>
</dbReference>
<dbReference type="SUPFAM" id="SSF47384">
    <property type="entry name" value="Homodimeric domain of signal transducing histidine kinase"/>
    <property type="match status" value="1"/>
</dbReference>
<dbReference type="SMART" id="SM00388">
    <property type="entry name" value="HisKA"/>
    <property type="match status" value="1"/>
</dbReference>
<dbReference type="Pfam" id="PF00989">
    <property type="entry name" value="PAS"/>
    <property type="match status" value="1"/>
</dbReference>
<feature type="domain" description="PAS" evidence="15">
    <location>
        <begin position="239"/>
        <end position="280"/>
    </location>
</feature>
<evidence type="ECO:0000313" key="16">
    <source>
        <dbReference type="EMBL" id="CAA9306227.1"/>
    </source>
</evidence>
<evidence type="ECO:0000256" key="1">
    <source>
        <dbReference type="ARBA" id="ARBA00000085"/>
    </source>
</evidence>
<evidence type="ECO:0000256" key="4">
    <source>
        <dbReference type="ARBA" id="ARBA00022553"/>
    </source>
</evidence>
<dbReference type="GO" id="GO:0000156">
    <property type="term" value="F:phosphorelay response regulator activity"/>
    <property type="evidence" value="ECO:0007669"/>
    <property type="project" value="TreeGrafter"/>
</dbReference>
<dbReference type="InterPro" id="IPR005467">
    <property type="entry name" value="His_kinase_dom"/>
</dbReference>
<dbReference type="Gene3D" id="3.30.565.10">
    <property type="entry name" value="Histidine kinase-like ATPase, C-terminal domain"/>
    <property type="match status" value="1"/>
</dbReference>
<dbReference type="InterPro" id="IPR003594">
    <property type="entry name" value="HATPase_dom"/>
</dbReference>
<dbReference type="PROSITE" id="PS50112">
    <property type="entry name" value="PAS"/>
    <property type="match status" value="1"/>
</dbReference>
<feature type="domain" description="Histidine kinase" evidence="14">
    <location>
        <begin position="367"/>
        <end position="589"/>
    </location>
</feature>
<dbReference type="EC" id="2.7.13.3" evidence="3"/>
<keyword evidence="5" id="KW-0808">Transferase</keyword>
<keyword evidence="8" id="KW-0418">Kinase</keyword>
<evidence type="ECO:0000256" key="5">
    <source>
        <dbReference type="ARBA" id="ARBA00022679"/>
    </source>
</evidence>
<evidence type="ECO:0000256" key="11">
    <source>
        <dbReference type="ARBA" id="ARBA00023012"/>
    </source>
</evidence>
<evidence type="ECO:0000256" key="3">
    <source>
        <dbReference type="ARBA" id="ARBA00012438"/>
    </source>
</evidence>
<dbReference type="InterPro" id="IPR013767">
    <property type="entry name" value="PAS_fold"/>
</dbReference>
<keyword evidence="4" id="KW-0597">Phosphoprotein</keyword>
<dbReference type="SUPFAM" id="SSF55874">
    <property type="entry name" value="ATPase domain of HSP90 chaperone/DNA topoisomerase II/histidine kinase"/>
    <property type="match status" value="1"/>
</dbReference>
<keyword evidence="10 13" id="KW-1133">Transmembrane helix</keyword>
<reference evidence="16" key="1">
    <citation type="submission" date="2020-02" db="EMBL/GenBank/DDBJ databases">
        <authorList>
            <person name="Meier V. D."/>
        </authorList>
    </citation>
    <scope>NUCLEOTIDE SEQUENCE</scope>
    <source>
        <strain evidence="16">AVDCRST_MAG68</strain>
    </source>
</reference>
<dbReference type="Gene3D" id="1.10.287.130">
    <property type="match status" value="1"/>
</dbReference>
<dbReference type="GO" id="GO:0006355">
    <property type="term" value="P:regulation of DNA-templated transcription"/>
    <property type="evidence" value="ECO:0007669"/>
    <property type="project" value="InterPro"/>
</dbReference>
<evidence type="ECO:0000256" key="9">
    <source>
        <dbReference type="ARBA" id="ARBA00022840"/>
    </source>
</evidence>
<name>A0A6J4KKU6_9BACT</name>
<dbReference type="EMBL" id="CADCTW010000048">
    <property type="protein sequence ID" value="CAA9306227.1"/>
    <property type="molecule type" value="Genomic_DNA"/>
</dbReference>